<dbReference type="Proteomes" id="UP000042958">
    <property type="component" value="Unassembled WGS sequence"/>
</dbReference>
<accession>A0A0F7TV41</accession>
<evidence type="ECO:0000313" key="2">
    <source>
        <dbReference type="EMBL" id="CEJ60519.1"/>
    </source>
</evidence>
<keyword evidence="3" id="KW-1185">Reference proteome</keyword>
<name>A0A0F7TV41_PENBI</name>
<dbReference type="OrthoDB" id="6499973at2759"/>
<keyword evidence="1" id="KW-0732">Signal</keyword>
<reference evidence="3" key="1">
    <citation type="journal article" date="2015" name="Genome Announc.">
        <title>Draft genome sequence of the fungus Penicillium brasilianum MG11.</title>
        <authorList>
            <person name="Horn F."/>
            <person name="Linde J."/>
            <person name="Mattern D.J."/>
            <person name="Walther G."/>
            <person name="Guthke R."/>
            <person name="Brakhage A.A."/>
            <person name="Valiante V."/>
        </authorList>
    </citation>
    <scope>NUCLEOTIDE SEQUENCE [LARGE SCALE GENOMIC DNA]</scope>
    <source>
        <strain evidence="3">MG11</strain>
    </source>
</reference>
<dbReference type="EMBL" id="CDHK01000008">
    <property type="protein sequence ID" value="CEJ60519.1"/>
    <property type="molecule type" value="Genomic_DNA"/>
</dbReference>
<sequence length="222" mass="25283">MFIKWLSCLPWGFVIYRTVYTAESDRLCSACLAKIDRYVQWSISDIYEVEYRDSDPFPEYFVKETCKNLGFEDRERWEGASLEQIRTDFKQYSKSLGMEDGSHIPWSKACLVIDESCLNSIVSAFEDPEDSANWKGPRRAFVIEKGGCIMLKPFAVMVDPTFEPEESYDTPGYQGYMRVELDGIWSAAVELCLATVQEVCPNVTPGEMIPVYNGGSGYLVNV</sequence>
<gene>
    <name evidence="2" type="ORF">PMG11_09090</name>
</gene>
<evidence type="ECO:0000313" key="3">
    <source>
        <dbReference type="Proteomes" id="UP000042958"/>
    </source>
</evidence>
<evidence type="ECO:0000256" key="1">
    <source>
        <dbReference type="SAM" id="SignalP"/>
    </source>
</evidence>
<proteinExistence type="predicted"/>
<feature type="signal peptide" evidence="1">
    <location>
        <begin position="1"/>
        <end position="21"/>
    </location>
</feature>
<protein>
    <submittedName>
        <fullName evidence="2">Uncharacterized protein</fullName>
    </submittedName>
</protein>
<dbReference type="STRING" id="104259.A0A0F7TV41"/>
<organism evidence="2 3">
    <name type="scientific">Penicillium brasilianum</name>
    <dbReference type="NCBI Taxonomy" id="104259"/>
    <lineage>
        <taxon>Eukaryota</taxon>
        <taxon>Fungi</taxon>
        <taxon>Dikarya</taxon>
        <taxon>Ascomycota</taxon>
        <taxon>Pezizomycotina</taxon>
        <taxon>Eurotiomycetes</taxon>
        <taxon>Eurotiomycetidae</taxon>
        <taxon>Eurotiales</taxon>
        <taxon>Aspergillaceae</taxon>
        <taxon>Penicillium</taxon>
    </lineage>
</organism>
<dbReference type="AlphaFoldDB" id="A0A0F7TV41"/>
<feature type="chain" id="PRO_5002522723" evidence="1">
    <location>
        <begin position="22"/>
        <end position="222"/>
    </location>
</feature>